<dbReference type="AlphaFoldDB" id="A0A0B0NJH3"/>
<evidence type="ECO:0000313" key="2">
    <source>
        <dbReference type="Proteomes" id="UP000032142"/>
    </source>
</evidence>
<sequence>MGVFHLHQHFSENDHGKWAAKSWVCKTIGWQVSSACGVMVTRTQGGLQGKGITEASATC</sequence>
<proteinExistence type="predicted"/>
<name>A0A0B0NJH3_GOSAR</name>
<dbReference type="EMBL" id="KN396758">
    <property type="protein sequence ID" value="KHG11954.1"/>
    <property type="molecule type" value="Genomic_DNA"/>
</dbReference>
<accession>A0A0B0NJH3</accession>
<protein>
    <submittedName>
        <fullName evidence="1">Uncharacterized protein</fullName>
    </submittedName>
</protein>
<evidence type="ECO:0000313" key="1">
    <source>
        <dbReference type="EMBL" id="KHG11954.1"/>
    </source>
</evidence>
<keyword evidence="2" id="KW-1185">Reference proteome</keyword>
<dbReference type="Proteomes" id="UP000032142">
    <property type="component" value="Unassembled WGS sequence"/>
</dbReference>
<organism evidence="1 2">
    <name type="scientific">Gossypium arboreum</name>
    <name type="common">Tree cotton</name>
    <name type="synonym">Gossypium nanking</name>
    <dbReference type="NCBI Taxonomy" id="29729"/>
    <lineage>
        <taxon>Eukaryota</taxon>
        <taxon>Viridiplantae</taxon>
        <taxon>Streptophyta</taxon>
        <taxon>Embryophyta</taxon>
        <taxon>Tracheophyta</taxon>
        <taxon>Spermatophyta</taxon>
        <taxon>Magnoliopsida</taxon>
        <taxon>eudicotyledons</taxon>
        <taxon>Gunneridae</taxon>
        <taxon>Pentapetalae</taxon>
        <taxon>rosids</taxon>
        <taxon>malvids</taxon>
        <taxon>Malvales</taxon>
        <taxon>Malvaceae</taxon>
        <taxon>Malvoideae</taxon>
        <taxon>Gossypium</taxon>
    </lineage>
</organism>
<reference evidence="2" key="1">
    <citation type="submission" date="2014-09" db="EMBL/GenBank/DDBJ databases">
        <authorList>
            <person name="Mudge J."/>
            <person name="Ramaraj T."/>
            <person name="Lindquist I.E."/>
            <person name="Bharti A.K."/>
            <person name="Sundararajan A."/>
            <person name="Cameron C.T."/>
            <person name="Woodward J.E."/>
            <person name="May G.D."/>
            <person name="Brubaker C."/>
            <person name="Broadhvest J."/>
            <person name="Wilkins T.A."/>
        </authorList>
    </citation>
    <scope>NUCLEOTIDE SEQUENCE</scope>
    <source>
        <strain evidence="2">cv. AKA8401</strain>
    </source>
</reference>
<gene>
    <name evidence="1" type="ORF">F383_07742</name>
</gene>